<dbReference type="InterPro" id="IPR036397">
    <property type="entry name" value="RNaseH_sf"/>
</dbReference>
<dbReference type="InParanoid" id="C5KBK3"/>
<dbReference type="PROSITE" id="PS50994">
    <property type="entry name" value="INTEGRASE"/>
    <property type="match status" value="1"/>
</dbReference>
<dbReference type="InterPro" id="IPR001584">
    <property type="entry name" value="Integrase_cat-core"/>
</dbReference>
<evidence type="ECO:0000313" key="4">
    <source>
        <dbReference type="Proteomes" id="UP000007800"/>
    </source>
</evidence>
<organism evidence="4">
    <name type="scientific">Perkinsus marinus (strain ATCC 50983 / TXsc)</name>
    <dbReference type="NCBI Taxonomy" id="423536"/>
    <lineage>
        <taxon>Eukaryota</taxon>
        <taxon>Sar</taxon>
        <taxon>Alveolata</taxon>
        <taxon>Perkinsozoa</taxon>
        <taxon>Perkinsea</taxon>
        <taxon>Perkinsida</taxon>
        <taxon>Perkinsidae</taxon>
        <taxon>Perkinsus</taxon>
    </lineage>
</organism>
<feature type="region of interest" description="Disordered" evidence="1">
    <location>
        <begin position="612"/>
        <end position="650"/>
    </location>
</feature>
<dbReference type="EMBL" id="GG671883">
    <property type="protein sequence ID" value="EER18123.1"/>
    <property type="molecule type" value="Genomic_DNA"/>
</dbReference>
<gene>
    <name evidence="3" type="ORF">Pmar_PMAR009149</name>
</gene>
<dbReference type="OrthoDB" id="6783654at2759"/>
<proteinExistence type="predicted"/>
<evidence type="ECO:0000259" key="2">
    <source>
        <dbReference type="PROSITE" id="PS50994"/>
    </source>
</evidence>
<dbReference type="InterPro" id="IPR050951">
    <property type="entry name" value="Retrovirus_Pol_polyprotein"/>
</dbReference>
<feature type="compositionally biased region" description="Basic and acidic residues" evidence="1">
    <location>
        <begin position="612"/>
        <end position="622"/>
    </location>
</feature>
<dbReference type="PANTHER" id="PTHR37984:SF5">
    <property type="entry name" value="PROTEIN NYNRIN-LIKE"/>
    <property type="match status" value="1"/>
</dbReference>
<evidence type="ECO:0000256" key="1">
    <source>
        <dbReference type="SAM" id="MobiDB-lite"/>
    </source>
</evidence>
<reference evidence="3 4" key="1">
    <citation type="submission" date="2008-07" db="EMBL/GenBank/DDBJ databases">
        <authorList>
            <person name="El-Sayed N."/>
            <person name="Caler E."/>
            <person name="Inman J."/>
            <person name="Amedeo P."/>
            <person name="Hass B."/>
            <person name="Wortman J."/>
        </authorList>
    </citation>
    <scope>NUCLEOTIDE SEQUENCE [LARGE SCALE GENOMIC DNA]</scope>
    <source>
        <strain evidence="4">ATCC 50983 / TXsc</strain>
    </source>
</reference>
<sequence length="650" mass="71658">MLAVSASLLDKADAEALSKSGVYLYLDDLTILVSCGTSPVANRFLTALNKVARSTGFSFPDEKGNDNLKDHQFRHLDPPGVHPRVRLCGDLLRTVGGQQLRQHGWDGRFTLEKGSWDYNVLHRCIQEIVEHVSHRCSHTTGSSPCRELLVWSDASPSGAGYCCFAGPKGGVKEWYLGGNAFIWSDPSRSYHINRKELIALGKAVTYVHSLVVECPSLILSQGTGSSTLPLRRVVFHSDPQTALSWAELGHAGCSSTEKVMVKRLANNLRELIDEIRTYGVEVAMKKVTGEANAEADKLSRLLEDMGLHDQTGNVEVEDPSSQRLSVVVSPNDGGLGLPGDEARRRFASIQQSSEKMKDIIHKLSEADYPDGILVDGKTEYLKVDNGLLVAIKFPHGDTGSIILLSLLAKDFWIPWITAIAAKIVRECPDCRAAATSRFFGLSGGGYNHLDAGVRNIWSVVSCDLAGPFVKSKRNHTYALGDRSLMAWRQCSTFSGTPERLRSDGGPCFRSRFLGNFLSRRVVKQQVCLPYAPWQNGGAEAAVGSLKRTLCRYRDVYNANGRWEELLAKAMRRANAKPGLTGKSSFQIFFGRARPDFPEVIDGINKEREELKEDVIQAKEDRSPVTTLRPRRKAQMPKIGAGHGKGRYSTD</sequence>
<keyword evidence="4" id="KW-1185">Reference proteome</keyword>
<dbReference type="InterPro" id="IPR012337">
    <property type="entry name" value="RNaseH-like_sf"/>
</dbReference>
<accession>C5KBK3</accession>
<dbReference type="RefSeq" id="XP_002786327.1">
    <property type="nucleotide sequence ID" value="XM_002786281.1"/>
</dbReference>
<dbReference type="PANTHER" id="PTHR37984">
    <property type="entry name" value="PROTEIN CBG26694"/>
    <property type="match status" value="1"/>
</dbReference>
<dbReference type="SUPFAM" id="SSF53098">
    <property type="entry name" value="Ribonuclease H-like"/>
    <property type="match status" value="1"/>
</dbReference>
<dbReference type="GO" id="GO:0003676">
    <property type="term" value="F:nucleic acid binding"/>
    <property type="evidence" value="ECO:0007669"/>
    <property type="project" value="InterPro"/>
</dbReference>
<dbReference type="Gene3D" id="3.30.420.10">
    <property type="entry name" value="Ribonuclease H-like superfamily/Ribonuclease H"/>
    <property type="match status" value="1"/>
</dbReference>
<dbReference type="AlphaFoldDB" id="C5KBK3"/>
<dbReference type="GeneID" id="9048604"/>
<evidence type="ECO:0000313" key="3">
    <source>
        <dbReference type="EMBL" id="EER18123.1"/>
    </source>
</evidence>
<protein>
    <recommendedName>
        <fullName evidence="2">Integrase catalytic domain-containing protein</fullName>
    </recommendedName>
</protein>
<name>C5KBK3_PERM5</name>
<dbReference type="GO" id="GO:0015074">
    <property type="term" value="P:DNA integration"/>
    <property type="evidence" value="ECO:0007669"/>
    <property type="project" value="InterPro"/>
</dbReference>
<dbReference type="Proteomes" id="UP000007800">
    <property type="component" value="Unassembled WGS sequence"/>
</dbReference>
<feature type="domain" description="Integrase catalytic" evidence="2">
    <location>
        <begin position="493"/>
        <end position="592"/>
    </location>
</feature>